<keyword evidence="2" id="KW-1185">Reference proteome</keyword>
<evidence type="ECO:0000313" key="2">
    <source>
        <dbReference type="Proteomes" id="UP000234474"/>
    </source>
</evidence>
<dbReference type="EMBL" id="MSZS01000004">
    <property type="protein sequence ID" value="PKX93732.1"/>
    <property type="molecule type" value="Genomic_DNA"/>
</dbReference>
<gene>
    <name evidence="1" type="ORF">P174DRAFT_440982</name>
</gene>
<proteinExistence type="predicted"/>
<dbReference type="GeneID" id="36534517"/>
<protein>
    <submittedName>
        <fullName evidence="1">Uncharacterized protein</fullName>
    </submittedName>
</protein>
<reference evidence="2" key="1">
    <citation type="journal article" date="2018" name="Proc. Natl. Acad. Sci. U.S.A.">
        <title>Linking secondary metabolites to gene clusters through genome sequencing of six diverse Aspergillus species.</title>
        <authorList>
            <person name="Kaerboelling I."/>
            <person name="Vesth T.C."/>
            <person name="Frisvad J.C."/>
            <person name="Nybo J.L."/>
            <person name="Theobald S."/>
            <person name="Kuo A."/>
            <person name="Bowyer P."/>
            <person name="Matsuda Y."/>
            <person name="Mondo S."/>
            <person name="Lyhne E.K."/>
            <person name="Kogle M.E."/>
            <person name="Clum A."/>
            <person name="Lipzen A."/>
            <person name="Salamov A."/>
            <person name="Ngan C.Y."/>
            <person name="Daum C."/>
            <person name="Chiniquy J."/>
            <person name="Barry K."/>
            <person name="LaButti K."/>
            <person name="Haridas S."/>
            <person name="Simmons B.A."/>
            <person name="Magnuson J.K."/>
            <person name="Mortensen U.H."/>
            <person name="Larsen T.O."/>
            <person name="Grigoriev I.V."/>
            <person name="Baker S.E."/>
            <person name="Andersen M.R."/>
        </authorList>
    </citation>
    <scope>NUCLEOTIDE SEQUENCE [LARGE SCALE GENOMIC DNA]</scope>
    <source>
        <strain evidence="2">IBT 16806</strain>
    </source>
</reference>
<organism evidence="1 2">
    <name type="scientific">Aspergillus novofumigatus (strain IBT 16806)</name>
    <dbReference type="NCBI Taxonomy" id="1392255"/>
    <lineage>
        <taxon>Eukaryota</taxon>
        <taxon>Fungi</taxon>
        <taxon>Dikarya</taxon>
        <taxon>Ascomycota</taxon>
        <taxon>Pezizomycotina</taxon>
        <taxon>Eurotiomycetes</taxon>
        <taxon>Eurotiomycetidae</taxon>
        <taxon>Eurotiales</taxon>
        <taxon>Aspergillaceae</taxon>
        <taxon>Aspergillus</taxon>
        <taxon>Aspergillus subgen. Fumigati</taxon>
    </lineage>
</organism>
<dbReference type="Proteomes" id="UP000234474">
    <property type="component" value="Unassembled WGS sequence"/>
</dbReference>
<dbReference type="RefSeq" id="XP_024682327.1">
    <property type="nucleotide sequence ID" value="XM_024827192.1"/>
</dbReference>
<dbReference type="OrthoDB" id="5135119at2759"/>
<dbReference type="AlphaFoldDB" id="A0A2I1C7Y1"/>
<comment type="caution">
    <text evidence="1">The sequence shown here is derived from an EMBL/GenBank/DDBJ whole genome shotgun (WGS) entry which is preliminary data.</text>
</comment>
<dbReference type="VEuPathDB" id="FungiDB:P174DRAFT_440982"/>
<dbReference type="STRING" id="1392255.A0A2I1C7Y1"/>
<evidence type="ECO:0000313" key="1">
    <source>
        <dbReference type="EMBL" id="PKX93732.1"/>
    </source>
</evidence>
<name>A0A2I1C7Y1_ASPN1</name>
<accession>A0A2I1C7Y1</accession>
<sequence>MDTRNALVTLTEDRYLVFEKAGYALTNAGNATHLSISPAVPDHSEKKKRYVIHYSNGEESGLFLISSALDGK</sequence>